<dbReference type="InterPro" id="IPR006015">
    <property type="entry name" value="Universal_stress_UspA"/>
</dbReference>
<name>A0A0F9AZ41_9ZZZZ</name>
<reference evidence="3" key="1">
    <citation type="journal article" date="2015" name="Nature">
        <title>Complex archaea that bridge the gap between prokaryotes and eukaryotes.</title>
        <authorList>
            <person name="Spang A."/>
            <person name="Saw J.H."/>
            <person name="Jorgensen S.L."/>
            <person name="Zaremba-Niedzwiedzka K."/>
            <person name="Martijn J."/>
            <person name="Lind A.E."/>
            <person name="van Eijk R."/>
            <person name="Schleper C."/>
            <person name="Guy L."/>
            <person name="Ettema T.J."/>
        </authorList>
    </citation>
    <scope>NUCLEOTIDE SEQUENCE</scope>
</reference>
<feature type="domain" description="UspA" evidence="2">
    <location>
        <begin position="23"/>
        <end position="161"/>
    </location>
</feature>
<dbReference type="PRINTS" id="PR01438">
    <property type="entry name" value="UNVRSLSTRESS"/>
</dbReference>
<evidence type="ECO:0000259" key="2">
    <source>
        <dbReference type="Pfam" id="PF00582"/>
    </source>
</evidence>
<dbReference type="CDD" id="cd00293">
    <property type="entry name" value="USP-like"/>
    <property type="match status" value="1"/>
</dbReference>
<sequence>MRDSKLQIICRDLDYCEEINSTIRHILVPYDNSAYSNRAFVYALDFAKKYGAKLSVISIMYSSSNPTEIRHQTTVDDNKVKVMEKSYMRLRDAAKKFGIPIKTQMLMKTSIVDNIISFVTVNKVNLIVMGTRGRDGPKRLMFGSVAMATSQKAPCPVMLVK</sequence>
<organism evidence="3">
    <name type="scientific">marine sediment metagenome</name>
    <dbReference type="NCBI Taxonomy" id="412755"/>
    <lineage>
        <taxon>unclassified sequences</taxon>
        <taxon>metagenomes</taxon>
        <taxon>ecological metagenomes</taxon>
    </lineage>
</organism>
<accession>A0A0F9AZ41</accession>
<comment type="caution">
    <text evidence="3">The sequence shown here is derived from an EMBL/GenBank/DDBJ whole genome shotgun (WGS) entry which is preliminary data.</text>
</comment>
<evidence type="ECO:0000256" key="1">
    <source>
        <dbReference type="ARBA" id="ARBA00008791"/>
    </source>
</evidence>
<dbReference type="InterPro" id="IPR014729">
    <property type="entry name" value="Rossmann-like_a/b/a_fold"/>
</dbReference>
<evidence type="ECO:0000313" key="3">
    <source>
        <dbReference type="EMBL" id="KKK77621.1"/>
    </source>
</evidence>
<gene>
    <name evidence="3" type="ORF">LCGC14_2851740</name>
</gene>
<dbReference type="EMBL" id="LAZR01054866">
    <property type="protein sequence ID" value="KKK77621.1"/>
    <property type="molecule type" value="Genomic_DNA"/>
</dbReference>
<protein>
    <recommendedName>
        <fullName evidence="2">UspA domain-containing protein</fullName>
    </recommendedName>
</protein>
<dbReference type="Gene3D" id="3.40.50.620">
    <property type="entry name" value="HUPs"/>
    <property type="match status" value="1"/>
</dbReference>
<dbReference type="PANTHER" id="PTHR46268:SF6">
    <property type="entry name" value="UNIVERSAL STRESS PROTEIN UP12"/>
    <property type="match status" value="1"/>
</dbReference>
<proteinExistence type="inferred from homology"/>
<dbReference type="PANTHER" id="PTHR46268">
    <property type="entry name" value="STRESS RESPONSE PROTEIN NHAX"/>
    <property type="match status" value="1"/>
</dbReference>
<comment type="similarity">
    <text evidence="1">Belongs to the universal stress protein A family.</text>
</comment>
<dbReference type="AlphaFoldDB" id="A0A0F9AZ41"/>
<dbReference type="InterPro" id="IPR006016">
    <property type="entry name" value="UspA"/>
</dbReference>
<dbReference type="Pfam" id="PF00582">
    <property type="entry name" value="Usp"/>
    <property type="match status" value="1"/>
</dbReference>
<dbReference type="SUPFAM" id="SSF52402">
    <property type="entry name" value="Adenine nucleotide alpha hydrolases-like"/>
    <property type="match status" value="1"/>
</dbReference>